<feature type="transmembrane region" description="Helical" evidence="1">
    <location>
        <begin position="119"/>
        <end position="138"/>
    </location>
</feature>
<organism evidence="2 3">
    <name type="scientific">Nonomuraea spiralis</name>
    <dbReference type="NCBI Taxonomy" id="46182"/>
    <lineage>
        <taxon>Bacteria</taxon>
        <taxon>Bacillati</taxon>
        <taxon>Actinomycetota</taxon>
        <taxon>Actinomycetes</taxon>
        <taxon>Streptosporangiales</taxon>
        <taxon>Streptosporangiaceae</taxon>
        <taxon>Nonomuraea</taxon>
    </lineage>
</organism>
<dbReference type="Proteomes" id="UP001589647">
    <property type="component" value="Unassembled WGS sequence"/>
</dbReference>
<dbReference type="RefSeq" id="WP_189653506.1">
    <property type="nucleotide sequence ID" value="NZ_BMRC01000042.1"/>
</dbReference>
<accession>A0ABV5IFZ9</accession>
<evidence type="ECO:0008006" key="4">
    <source>
        <dbReference type="Google" id="ProtNLM"/>
    </source>
</evidence>
<feature type="transmembrane region" description="Helical" evidence="1">
    <location>
        <begin position="25"/>
        <end position="42"/>
    </location>
</feature>
<keyword evidence="1" id="KW-1133">Transmembrane helix</keyword>
<keyword evidence="3" id="KW-1185">Reference proteome</keyword>
<feature type="transmembrane region" description="Helical" evidence="1">
    <location>
        <begin position="144"/>
        <end position="164"/>
    </location>
</feature>
<keyword evidence="1" id="KW-0812">Transmembrane</keyword>
<sequence length="183" mass="19301">MRPVTKIATGLVIVFGTVRFNGLDLLFDPVGWGMCAAGLLLLQRPGDAFARAQASALCMVVVSLLAVLASGARTDEPFRHVIDIAATAGALVTVWLIVDALMTRMRSRGDNSRVALLDVLRWAVAGLGAAGLLAGYGYAELSSVLVVGWFAALVVLTVVLYRLAHRPYFAATRPASDGEVSST</sequence>
<evidence type="ECO:0000313" key="3">
    <source>
        <dbReference type="Proteomes" id="UP001589647"/>
    </source>
</evidence>
<feature type="transmembrane region" description="Helical" evidence="1">
    <location>
        <begin position="54"/>
        <end position="72"/>
    </location>
</feature>
<dbReference type="EMBL" id="JBHMEI010000014">
    <property type="protein sequence ID" value="MFB9203449.1"/>
    <property type="molecule type" value="Genomic_DNA"/>
</dbReference>
<comment type="caution">
    <text evidence="2">The sequence shown here is derived from an EMBL/GenBank/DDBJ whole genome shotgun (WGS) entry which is preliminary data.</text>
</comment>
<feature type="transmembrane region" description="Helical" evidence="1">
    <location>
        <begin position="78"/>
        <end position="98"/>
    </location>
</feature>
<name>A0ABV5IFZ9_9ACTN</name>
<evidence type="ECO:0000313" key="2">
    <source>
        <dbReference type="EMBL" id="MFB9203449.1"/>
    </source>
</evidence>
<protein>
    <recommendedName>
        <fullName evidence="4">DUF308 domain-containing protein</fullName>
    </recommendedName>
</protein>
<evidence type="ECO:0000256" key="1">
    <source>
        <dbReference type="SAM" id="Phobius"/>
    </source>
</evidence>
<reference evidence="2 3" key="1">
    <citation type="submission" date="2024-09" db="EMBL/GenBank/DDBJ databases">
        <authorList>
            <person name="Sun Q."/>
            <person name="Mori K."/>
        </authorList>
    </citation>
    <scope>NUCLEOTIDE SEQUENCE [LARGE SCALE GENOMIC DNA]</scope>
    <source>
        <strain evidence="2 3">CCM 3426</strain>
    </source>
</reference>
<keyword evidence="1" id="KW-0472">Membrane</keyword>
<gene>
    <name evidence="2" type="ORF">ACFFV7_19825</name>
</gene>
<proteinExistence type="predicted"/>